<gene>
    <name evidence="1" type="ORF">CDAR_400231</name>
</gene>
<evidence type="ECO:0000313" key="1">
    <source>
        <dbReference type="EMBL" id="GIY31744.1"/>
    </source>
</evidence>
<proteinExistence type="predicted"/>
<protein>
    <submittedName>
        <fullName evidence="1">Uncharacterized protein</fullName>
    </submittedName>
</protein>
<evidence type="ECO:0000313" key="2">
    <source>
        <dbReference type="Proteomes" id="UP001054837"/>
    </source>
</evidence>
<dbReference type="AlphaFoldDB" id="A0AAV4SCM7"/>
<sequence length="184" mass="21708">MADNTRYLDEYFMQKTDWAFVSADQSALRRKGTVAFAEPLLFSFHHLHFNLLQISGSELWPFRVQQERKFRRFRPRVPAQGKLKWRTTRATLMNILCKRRGRLLFLPIGAPSGGKDLGSELWPFRVRQQRKFRRFRPRVPAQGKLKWRTTRATLMNILCKRRGRLLFLPIGAPSGGKDFDLFRS</sequence>
<comment type="caution">
    <text evidence="1">The sequence shown here is derived from an EMBL/GenBank/DDBJ whole genome shotgun (WGS) entry which is preliminary data.</text>
</comment>
<reference evidence="1 2" key="1">
    <citation type="submission" date="2021-06" db="EMBL/GenBank/DDBJ databases">
        <title>Caerostris darwini draft genome.</title>
        <authorList>
            <person name="Kono N."/>
            <person name="Arakawa K."/>
        </authorList>
    </citation>
    <scope>NUCLEOTIDE SEQUENCE [LARGE SCALE GENOMIC DNA]</scope>
</reference>
<dbReference type="Proteomes" id="UP001054837">
    <property type="component" value="Unassembled WGS sequence"/>
</dbReference>
<name>A0AAV4SCM7_9ARAC</name>
<organism evidence="1 2">
    <name type="scientific">Caerostris darwini</name>
    <dbReference type="NCBI Taxonomy" id="1538125"/>
    <lineage>
        <taxon>Eukaryota</taxon>
        <taxon>Metazoa</taxon>
        <taxon>Ecdysozoa</taxon>
        <taxon>Arthropoda</taxon>
        <taxon>Chelicerata</taxon>
        <taxon>Arachnida</taxon>
        <taxon>Araneae</taxon>
        <taxon>Araneomorphae</taxon>
        <taxon>Entelegynae</taxon>
        <taxon>Araneoidea</taxon>
        <taxon>Araneidae</taxon>
        <taxon>Caerostris</taxon>
    </lineage>
</organism>
<dbReference type="EMBL" id="BPLQ01007714">
    <property type="protein sequence ID" value="GIY31744.1"/>
    <property type="molecule type" value="Genomic_DNA"/>
</dbReference>
<accession>A0AAV4SCM7</accession>
<keyword evidence="2" id="KW-1185">Reference proteome</keyword>